<evidence type="ECO:0000256" key="1">
    <source>
        <dbReference type="ARBA" id="ARBA00008779"/>
    </source>
</evidence>
<reference evidence="4 5" key="1">
    <citation type="journal article" date="2013" name="Int. J. Syst. Evol. Microbiol.">
        <title>Ilumatobacter nonamiense sp. nov. and Ilumatobacter coccineum sp. nov., isolated from seashore sand.</title>
        <authorList>
            <person name="Matsumoto A."/>
            <person name="Kasai H."/>
            <person name="Matsuo Y."/>
            <person name="Shizuri Y."/>
            <person name="Ichikawa N."/>
            <person name="Fujita N."/>
            <person name="Omura S."/>
            <person name="Takahashi Y."/>
        </authorList>
    </citation>
    <scope>NUCLEOTIDE SEQUENCE [LARGE SCALE GENOMIC DNA]</scope>
    <source>
        <strain evidence="5">NBRC 103263 / KCTC 29153 / YM16-304</strain>
    </source>
</reference>
<proteinExistence type="inferred from homology"/>
<dbReference type="CDD" id="cd16148">
    <property type="entry name" value="sulfatase_like"/>
    <property type="match status" value="1"/>
</dbReference>
<comment type="similarity">
    <text evidence="1">Belongs to the sulfatase family.</text>
</comment>
<dbReference type="GO" id="GO:0004065">
    <property type="term" value="F:arylsulfatase activity"/>
    <property type="evidence" value="ECO:0007669"/>
    <property type="project" value="TreeGrafter"/>
</dbReference>
<dbReference type="PANTHER" id="PTHR42693">
    <property type="entry name" value="ARYLSULFATASE FAMILY MEMBER"/>
    <property type="match status" value="1"/>
</dbReference>
<name>A0A6C7EEE4_ILUCY</name>
<evidence type="ECO:0000313" key="5">
    <source>
        <dbReference type="Proteomes" id="UP000011863"/>
    </source>
</evidence>
<protein>
    <submittedName>
        <fullName evidence="4">Putative sulfatase</fullName>
        <ecNumber evidence="4">3.1.6.-</ecNumber>
    </submittedName>
</protein>
<dbReference type="EC" id="3.1.6.-" evidence="4"/>
<evidence type="ECO:0000259" key="3">
    <source>
        <dbReference type="Pfam" id="PF00884"/>
    </source>
</evidence>
<dbReference type="SUPFAM" id="SSF53649">
    <property type="entry name" value="Alkaline phosphatase-like"/>
    <property type="match status" value="1"/>
</dbReference>
<sequence>MSETGHDGTMPDNVVVVLLDSLNRHMVGAYGGTEFATPNLDRFAARSQRFTNHVTGSLPCMPARHDILCGALDFLWKPWGSIELWEESITAALRRSGVTTMLVSDHPHLFETGGENYHTDFGGWDYVRGHEGDPWRTTIDPSAIGSPSLPAARDGGWFLRERFGVDGDRFGRRHYDDARTWFRSEDDLPGPATMRSATDWIRREAPAHERWMLFVDEFDPHEPFDTTEPWASMYDDPDDPWGDDPRLIWPPYTVGGVTTGALTPRQARHIRANYGAKLSMIDHHFGRLLDQLDTDDLWDTTAVIVCTDHGHYLGDERTAGRAGEEQRHDIWGKPMVPQFEPLGHTPLMIHWPGADAGTCDALTTNVDLNATIADAFGVTMQHRTHGRSMAPLLDGTATSIREWAIGGVFGNWVQVTDGRHKYARAPVDENFPMSMWSNRWSTMPVSGVGVADFASFPKPDRRAQLDFMPGSEVPVIRQPFEPGDTIPFWAGGANAIGQHHLYDVVDDPDEAENRCGERTESEMIDLLRTALADVEAPSDQLARLGL</sequence>
<accession>A0A6C7EEE4</accession>
<dbReference type="InterPro" id="IPR050738">
    <property type="entry name" value="Sulfatase"/>
</dbReference>
<dbReference type="InterPro" id="IPR000917">
    <property type="entry name" value="Sulfatase_N"/>
</dbReference>
<dbReference type="AlphaFoldDB" id="A0A6C7EEE4"/>
<dbReference type="KEGG" id="aym:YM304_31110"/>
<dbReference type="EMBL" id="AP012057">
    <property type="protein sequence ID" value="BAN03425.1"/>
    <property type="molecule type" value="Genomic_DNA"/>
</dbReference>
<dbReference type="InterPro" id="IPR017850">
    <property type="entry name" value="Alkaline_phosphatase_core_sf"/>
</dbReference>
<evidence type="ECO:0000256" key="2">
    <source>
        <dbReference type="ARBA" id="ARBA00022801"/>
    </source>
</evidence>
<keyword evidence="5" id="KW-1185">Reference proteome</keyword>
<dbReference type="Pfam" id="PF00884">
    <property type="entry name" value="Sulfatase"/>
    <property type="match status" value="1"/>
</dbReference>
<dbReference type="OrthoDB" id="9777306at2"/>
<evidence type="ECO:0000313" key="4">
    <source>
        <dbReference type="EMBL" id="BAN03425.1"/>
    </source>
</evidence>
<keyword evidence="2 4" id="KW-0378">Hydrolase</keyword>
<dbReference type="PANTHER" id="PTHR42693:SF53">
    <property type="entry name" value="ENDO-4-O-SULFATASE"/>
    <property type="match status" value="1"/>
</dbReference>
<dbReference type="Proteomes" id="UP000011863">
    <property type="component" value="Chromosome"/>
</dbReference>
<dbReference type="Gene3D" id="3.40.720.10">
    <property type="entry name" value="Alkaline Phosphatase, subunit A"/>
    <property type="match status" value="1"/>
</dbReference>
<feature type="domain" description="Sulfatase N-terminal" evidence="3">
    <location>
        <begin position="13"/>
        <end position="378"/>
    </location>
</feature>
<organism evidence="4 5">
    <name type="scientific">Ilumatobacter coccineus (strain NBRC 103263 / KCTC 29153 / YM16-304)</name>
    <dbReference type="NCBI Taxonomy" id="1313172"/>
    <lineage>
        <taxon>Bacteria</taxon>
        <taxon>Bacillati</taxon>
        <taxon>Actinomycetota</taxon>
        <taxon>Acidimicrobiia</taxon>
        <taxon>Acidimicrobiales</taxon>
        <taxon>Ilumatobacteraceae</taxon>
        <taxon>Ilumatobacter</taxon>
    </lineage>
</organism>
<gene>
    <name evidence="4" type="ORF">YM304_31110</name>
</gene>